<accession>A0A284R2B0</accession>
<dbReference type="AlphaFoldDB" id="A0A284R2B0"/>
<proteinExistence type="predicted"/>
<gene>
    <name evidence="1" type="ORF">ARMOST_06189</name>
</gene>
<dbReference type="OMA" id="WIERSCT"/>
<dbReference type="Proteomes" id="UP000219338">
    <property type="component" value="Unassembled WGS sequence"/>
</dbReference>
<organism evidence="1 2">
    <name type="scientific">Armillaria ostoyae</name>
    <name type="common">Armillaria root rot fungus</name>
    <dbReference type="NCBI Taxonomy" id="47428"/>
    <lineage>
        <taxon>Eukaryota</taxon>
        <taxon>Fungi</taxon>
        <taxon>Dikarya</taxon>
        <taxon>Basidiomycota</taxon>
        <taxon>Agaricomycotina</taxon>
        <taxon>Agaricomycetes</taxon>
        <taxon>Agaricomycetidae</taxon>
        <taxon>Agaricales</taxon>
        <taxon>Marasmiineae</taxon>
        <taxon>Physalacriaceae</taxon>
        <taxon>Armillaria</taxon>
    </lineage>
</organism>
<protein>
    <submittedName>
        <fullName evidence="1">Uncharacterized protein</fullName>
    </submittedName>
</protein>
<evidence type="ECO:0000313" key="1">
    <source>
        <dbReference type="EMBL" id="SJL02849.1"/>
    </source>
</evidence>
<dbReference type="OrthoDB" id="3365698at2759"/>
<sequence length="534" mass="60091">MSASCPQCGYNRQDNPPLSFEVADLTASRMDELLKSNTPPLPAEHVQLESAIGKGQECLDGLEERIAQAWATLEVLFDERRRVKRTIESYRTIVRPILRVPEDIVREVFLTCLAISGNVVDTLSGWQFAPLVLSQVCRDWRSIALSTSRLWSSITLDFDLYDNELACHYLLQTYLLRSSMHDITLSIYSTMEISDSHLIPVLFLSAPRWTDLSISIPYDSLHAFSAVRGSLHRLKRLSIEFIDDDIPELPDALTTPIFDAFEYAPLLRSVSIEGAPHATKQINLPWSQLTNYIGNDWTTSYIDVLKLAPTMVWISLRCDEDSVVDEAVPPSSHQRLRSLHVHEVEEILDSDIVPEGGIIHFLSHMEFPALGYLTMTYEHPLVRVPTSLRGSTARTLQVLTINTSFPISVEAQADLVALLKTTASLSKFSLSCPSIPAIDQNDGIFLGLNANTNPDIVPKLTTLAFRFIDEELYVSPSFVDMVQSRRPRQAASTRVVLQTLQLWVPAVIPPVDPDVAARWKDLCDEGFVMYRRLR</sequence>
<dbReference type="STRING" id="47428.A0A284R2B0"/>
<evidence type="ECO:0000313" key="2">
    <source>
        <dbReference type="Proteomes" id="UP000219338"/>
    </source>
</evidence>
<keyword evidence="2" id="KW-1185">Reference proteome</keyword>
<reference evidence="2" key="1">
    <citation type="journal article" date="2017" name="Nat. Ecol. Evol.">
        <title>Genome expansion and lineage-specific genetic innovations in the forest pathogenic fungi Armillaria.</title>
        <authorList>
            <person name="Sipos G."/>
            <person name="Prasanna A.N."/>
            <person name="Walter M.C."/>
            <person name="O'Connor E."/>
            <person name="Balint B."/>
            <person name="Krizsan K."/>
            <person name="Kiss B."/>
            <person name="Hess J."/>
            <person name="Varga T."/>
            <person name="Slot J."/>
            <person name="Riley R."/>
            <person name="Boka B."/>
            <person name="Rigling D."/>
            <person name="Barry K."/>
            <person name="Lee J."/>
            <person name="Mihaltcheva S."/>
            <person name="LaButti K."/>
            <person name="Lipzen A."/>
            <person name="Waldron R."/>
            <person name="Moloney N.M."/>
            <person name="Sperisen C."/>
            <person name="Kredics L."/>
            <person name="Vagvoelgyi C."/>
            <person name="Patrignani A."/>
            <person name="Fitzpatrick D."/>
            <person name="Nagy I."/>
            <person name="Doyle S."/>
            <person name="Anderson J.B."/>
            <person name="Grigoriev I.V."/>
            <person name="Gueldener U."/>
            <person name="Muensterkoetter M."/>
            <person name="Nagy L.G."/>
        </authorList>
    </citation>
    <scope>NUCLEOTIDE SEQUENCE [LARGE SCALE GENOMIC DNA]</scope>
    <source>
        <strain evidence="2">C18/9</strain>
    </source>
</reference>
<name>A0A284R2B0_ARMOS</name>
<dbReference type="EMBL" id="FUEG01000004">
    <property type="protein sequence ID" value="SJL02849.1"/>
    <property type="molecule type" value="Genomic_DNA"/>
</dbReference>